<evidence type="ECO:0000256" key="5">
    <source>
        <dbReference type="SAM" id="SignalP"/>
    </source>
</evidence>
<evidence type="ECO:0000313" key="6">
    <source>
        <dbReference type="EMBL" id="KAF2673960.1"/>
    </source>
</evidence>
<keyword evidence="4" id="KW-0812">Transmembrane</keyword>
<dbReference type="PROSITE" id="PS50088">
    <property type="entry name" value="ANK_REPEAT"/>
    <property type="match status" value="4"/>
</dbReference>
<keyword evidence="1" id="KW-0677">Repeat</keyword>
<dbReference type="PROSITE" id="PS51257">
    <property type="entry name" value="PROKAR_LIPOPROTEIN"/>
    <property type="match status" value="1"/>
</dbReference>
<evidence type="ECO:0000256" key="4">
    <source>
        <dbReference type="SAM" id="Phobius"/>
    </source>
</evidence>
<keyword evidence="7" id="KW-1185">Reference proteome</keyword>
<dbReference type="Pfam" id="PF12796">
    <property type="entry name" value="Ank_2"/>
    <property type="match status" value="3"/>
</dbReference>
<feature type="repeat" description="ANK" evidence="3">
    <location>
        <begin position="1441"/>
        <end position="1473"/>
    </location>
</feature>
<dbReference type="PROSITE" id="PS50297">
    <property type="entry name" value="ANK_REP_REGION"/>
    <property type="match status" value="4"/>
</dbReference>
<proteinExistence type="predicted"/>
<sequence length="1655" mass="184897">MAFCRFIHFQLGIVFLASCAVAGTDGDDFSNNLFTDLAPLLTLFGDRVAQQFLSESFTVYDYILFAMAPLGVLTALVSAIRVGGPNWLKALIGRARENVAQAELELMSSVSHEVCELWNGKAIVRTIGRPDVKMVIHMPAHEGDVSPQSFLTLDPESWSRSHKLKLEGSTDPDDFLSMVTRPFSVRKTKRLLSSPLDLEGKIHSKKEKPDERNISLPPNISLNSHAGSSIGELACFAATGAFLQVIVLIWAGFITFSKHGRSLNLGGDSNSVVGFLLQTIGTITLALGLITCAWIIDYSTEENKWVKCDTTGHNIMAKPSPDEAETREDKHKAISPIKRPIIPPLNGMAEWTPQMTLYWIQRRHTAGDQEFESFVMIARKRQLIIQSRRSRFLDKYTDTENAIKRHTPLSRLGKVFQGVKNPKRSIQKVIRARTVLKVETLTVVAVAIGVIGFIAQFEGLRLSNWTCSIAQLTALSLTTILRATVRRSLVTQPVDRRAPDGYELDYLASALANDQGAFADDGTYSHSKAELRIGIHNSHCLSKEEPHYGDASAKISDLDLSTSSVARAMDIRIRLANLTRWDTPHFNDAHLLTNAINHVLKILEPSIQDGEKLWLGVVDETSKQKAEEMIPLTIKCVRNAQKSAYFINITPLEALLSLTSYSMNSVQTAKRRSQTSMAPTESTNFNRLGPPACNSSYDLALGPASNCLLNDLYWWMSNNELGYETREVGCTMHTNTYPQRPVSGFCGPKEQVHKAGERSLIIVPGRTRSQQLILHVFSAAVWAIASRLRPGLLASSLPGSVKGRTLESNSKQEPSQTCCFDLININRSTMPHLQNNRLSDLIQVLTSAGLGNSEDISLCLIPPLSYYRILPDEIFVDAWLEKILQFERDLDWPTAFDRYQQLLEIAQQRQSQDRLVLRTVAVILEFLIRVTEHPLQTSPDRYDEVRTAAHKLGADICSLAFFREPLKSLQYIFGVQGRLWEFHRVTTLDTTTVSADSVNSAISIPWPLPPPPEYAQSFDFKGGTDALGWSLRRYQTLDQLFERSDHLYVHERNNDIVDSRPELIGEDKQDLSGYTILHRYASVHRKGFTFVDGQPSAQHCRNCIYHHGEGQFPVCRLRGYNGQTPLHRAALDGDWRTFTMLLRRNVGDLAATDNAGRTPLCLAACSRHDFDDSDIWECISSNIGMSNPALNIGDRWGQTPLHLAAISGNLLISNSLVYAGGDINAVDSFGRTPVSYAAELGHADIITDFLETERDIQLFICDRNRRTLLSYAAERGHTSIVDMLTMPEVLAMTPNAENEEQINDGNAMRSSALWYAVALRHKAIVRQLCTLDRIRVDQHYHDGIDGNLSPLGLAVERGDQDLIKIMVSHKSASWAHALKWAVIFENLDQVASILEQDGVDVNGGSEGSPKALALAVKKENYPIADILLRAGARIDARSGHSPLSNLMWAVYHGREVMVRFLLNAGADVNATLSDYGGRYTMHMLICAIHNTTPRPHYKDRQNLLEVVAMLIRHPGTQLDCVDSSGRRALFLAVEHGHISIVRELLDAGVNVNLRNTNEARRTALHRAMQGGYIDAIRLLVEHHDIDLNVKDAEWKTALDYAEDLLEMGPLSKYNIIEDIDLSKDWEFKEIIDLLRSKTLANAQNYLACDDCCRWR</sequence>
<keyword evidence="4" id="KW-0472">Membrane</keyword>
<feature type="transmembrane region" description="Helical" evidence="4">
    <location>
        <begin position="275"/>
        <end position="296"/>
    </location>
</feature>
<keyword evidence="4" id="KW-1133">Transmembrane helix</keyword>
<organism evidence="6 7">
    <name type="scientific">Microthyrium microscopicum</name>
    <dbReference type="NCBI Taxonomy" id="703497"/>
    <lineage>
        <taxon>Eukaryota</taxon>
        <taxon>Fungi</taxon>
        <taxon>Dikarya</taxon>
        <taxon>Ascomycota</taxon>
        <taxon>Pezizomycotina</taxon>
        <taxon>Dothideomycetes</taxon>
        <taxon>Dothideomycetes incertae sedis</taxon>
        <taxon>Microthyriales</taxon>
        <taxon>Microthyriaceae</taxon>
        <taxon>Microthyrium</taxon>
    </lineage>
</organism>
<evidence type="ECO:0000256" key="3">
    <source>
        <dbReference type="PROSITE-ProRule" id="PRU00023"/>
    </source>
</evidence>
<accession>A0A6A6UQA0</accession>
<dbReference type="SUPFAM" id="SSF48403">
    <property type="entry name" value="Ankyrin repeat"/>
    <property type="match status" value="2"/>
</dbReference>
<feature type="transmembrane region" description="Helical" evidence="4">
    <location>
        <begin position="233"/>
        <end position="255"/>
    </location>
</feature>
<keyword evidence="5" id="KW-0732">Signal</keyword>
<feature type="repeat" description="ANK" evidence="3">
    <location>
        <begin position="1196"/>
        <end position="1228"/>
    </location>
</feature>
<dbReference type="Pfam" id="PF00023">
    <property type="entry name" value="Ank"/>
    <property type="match status" value="1"/>
</dbReference>
<dbReference type="SMART" id="SM00248">
    <property type="entry name" value="ANK"/>
    <property type="match status" value="12"/>
</dbReference>
<dbReference type="InterPro" id="IPR002110">
    <property type="entry name" value="Ankyrin_rpt"/>
</dbReference>
<name>A0A6A6UQA0_9PEZI</name>
<feature type="chain" id="PRO_5025586378" evidence="5">
    <location>
        <begin position="27"/>
        <end position="1655"/>
    </location>
</feature>
<dbReference type="Gene3D" id="1.25.40.20">
    <property type="entry name" value="Ankyrin repeat-containing domain"/>
    <property type="match status" value="3"/>
</dbReference>
<keyword evidence="2 3" id="KW-0040">ANK repeat</keyword>
<evidence type="ECO:0000256" key="2">
    <source>
        <dbReference type="ARBA" id="ARBA00023043"/>
    </source>
</evidence>
<evidence type="ECO:0000313" key="7">
    <source>
        <dbReference type="Proteomes" id="UP000799302"/>
    </source>
</evidence>
<reference evidence="6" key="1">
    <citation type="journal article" date="2020" name="Stud. Mycol.">
        <title>101 Dothideomycetes genomes: a test case for predicting lifestyles and emergence of pathogens.</title>
        <authorList>
            <person name="Haridas S."/>
            <person name="Albert R."/>
            <person name="Binder M."/>
            <person name="Bloem J."/>
            <person name="Labutti K."/>
            <person name="Salamov A."/>
            <person name="Andreopoulos B."/>
            <person name="Baker S."/>
            <person name="Barry K."/>
            <person name="Bills G."/>
            <person name="Bluhm B."/>
            <person name="Cannon C."/>
            <person name="Castanera R."/>
            <person name="Culley D."/>
            <person name="Daum C."/>
            <person name="Ezra D."/>
            <person name="Gonzalez J."/>
            <person name="Henrissat B."/>
            <person name="Kuo A."/>
            <person name="Liang C."/>
            <person name="Lipzen A."/>
            <person name="Lutzoni F."/>
            <person name="Magnuson J."/>
            <person name="Mondo S."/>
            <person name="Nolan M."/>
            <person name="Ohm R."/>
            <person name="Pangilinan J."/>
            <person name="Park H.-J."/>
            <person name="Ramirez L."/>
            <person name="Alfaro M."/>
            <person name="Sun H."/>
            <person name="Tritt A."/>
            <person name="Yoshinaga Y."/>
            <person name="Zwiers L.-H."/>
            <person name="Turgeon B."/>
            <person name="Goodwin S."/>
            <person name="Spatafora J."/>
            <person name="Crous P."/>
            <person name="Grigoriev I."/>
        </authorList>
    </citation>
    <scope>NUCLEOTIDE SEQUENCE</scope>
    <source>
        <strain evidence="6">CBS 115976</strain>
    </source>
</reference>
<dbReference type="InterPro" id="IPR036770">
    <property type="entry name" value="Ankyrin_rpt-contain_sf"/>
</dbReference>
<dbReference type="EMBL" id="MU004231">
    <property type="protein sequence ID" value="KAF2673960.1"/>
    <property type="molecule type" value="Genomic_DNA"/>
</dbReference>
<protein>
    <submittedName>
        <fullName evidence="6">Ankyrin</fullName>
    </submittedName>
</protein>
<feature type="repeat" description="ANK" evidence="3">
    <location>
        <begin position="1121"/>
        <end position="1154"/>
    </location>
</feature>
<dbReference type="InterPro" id="IPR050889">
    <property type="entry name" value="Dendritic_Spine_Reg/Scaffold"/>
</dbReference>
<dbReference type="PRINTS" id="PR01415">
    <property type="entry name" value="ANKYRIN"/>
</dbReference>
<dbReference type="Proteomes" id="UP000799302">
    <property type="component" value="Unassembled WGS sequence"/>
</dbReference>
<feature type="transmembrane region" description="Helical" evidence="4">
    <location>
        <begin position="62"/>
        <end position="84"/>
    </location>
</feature>
<dbReference type="PANTHER" id="PTHR24166">
    <property type="entry name" value="ROLLING PEBBLES, ISOFORM B"/>
    <property type="match status" value="1"/>
</dbReference>
<gene>
    <name evidence="6" type="ORF">BT63DRAFT_410903</name>
</gene>
<dbReference type="PANTHER" id="PTHR24166:SF48">
    <property type="entry name" value="PROTEIN VAPYRIN"/>
    <property type="match status" value="1"/>
</dbReference>
<dbReference type="OrthoDB" id="194358at2759"/>
<evidence type="ECO:0000256" key="1">
    <source>
        <dbReference type="ARBA" id="ARBA00022737"/>
    </source>
</evidence>
<feature type="repeat" description="ANK" evidence="3">
    <location>
        <begin position="1524"/>
        <end position="1556"/>
    </location>
</feature>
<feature type="signal peptide" evidence="5">
    <location>
        <begin position="1"/>
        <end position="26"/>
    </location>
</feature>
<feature type="transmembrane region" description="Helical" evidence="4">
    <location>
        <begin position="434"/>
        <end position="455"/>
    </location>
</feature>